<feature type="compositionally biased region" description="Basic and acidic residues" evidence="1">
    <location>
        <begin position="495"/>
        <end position="507"/>
    </location>
</feature>
<protein>
    <submittedName>
        <fullName evidence="2">Uncharacterized protein</fullName>
    </submittedName>
</protein>
<evidence type="ECO:0000313" key="3">
    <source>
        <dbReference type="Proteomes" id="UP001182556"/>
    </source>
</evidence>
<feature type="compositionally biased region" description="Low complexity" evidence="1">
    <location>
        <begin position="146"/>
        <end position="166"/>
    </location>
</feature>
<feature type="compositionally biased region" description="Low complexity" evidence="1">
    <location>
        <begin position="239"/>
        <end position="260"/>
    </location>
</feature>
<feature type="compositionally biased region" description="Low complexity" evidence="1">
    <location>
        <begin position="352"/>
        <end position="365"/>
    </location>
</feature>
<sequence length="581" mass="62168">MDHHDHQPPVVAASSAARRRAKQAERLAAARQGVSLGGLEEEVQFDDSEDRMEEVGEIPIAPTNTWYPGKPDSPPPPRKGRLHPHSDSHSSAGSSKPRAGLLGRKDKQRTKGLADARLVLPPSTGDTPRPAGSTYTGHSRHGSEHSFSGSSVFTATTGVTSTTSATRLDGLSKEKSKSRVFGKLFGKKKDHGSGSTIGSRSIASDSVESFGSASRFSDTSSQPRSIFITPAHLPPSHIPPSRISSDPASSLTSLPTTPHSVASAAFAPRRSGHVSHPSGASDAPLIKEMQSQGIASMMSTSQSYDTFNSNDEYMPAQKSSVNGHFDPTSSLAHPVVVQSPKDESGVHEGQKAGPSSASSDASIVSRFDTPSASNSTALSKTSLPPFPTSEQSLDAITALSATVMRRQRSRQSSLDQTGSGSNEPRKPIWQTHQLVLTAFRPEVGVSPSAGTESRVTNGHLQTAARTIVHLHLFAYTAPAKQAVRSAAGNETTPGGRDRRVGSLDGATKVEVERRRIDGSTTAGVWESHEGQDHEARSRKWVLRVRWAEDREEPDEWLCDMPTGDTLFEWIRQLKAFAAIIK</sequence>
<dbReference type="EMBL" id="JAODAN010000012">
    <property type="protein sequence ID" value="KAK1920892.1"/>
    <property type="molecule type" value="Genomic_DNA"/>
</dbReference>
<proteinExistence type="predicted"/>
<gene>
    <name evidence="2" type="ORF">DB88DRAFT_111910</name>
</gene>
<feature type="compositionally biased region" description="Basic and acidic residues" evidence="1">
    <location>
        <begin position="340"/>
        <end position="350"/>
    </location>
</feature>
<accession>A0AAD9FPT5</accession>
<evidence type="ECO:0000256" key="1">
    <source>
        <dbReference type="SAM" id="MobiDB-lite"/>
    </source>
</evidence>
<dbReference type="AlphaFoldDB" id="A0AAD9FPT5"/>
<feature type="compositionally biased region" description="Basic residues" evidence="1">
    <location>
        <begin position="178"/>
        <end position="190"/>
    </location>
</feature>
<keyword evidence="3" id="KW-1185">Reference proteome</keyword>
<evidence type="ECO:0000313" key="2">
    <source>
        <dbReference type="EMBL" id="KAK1920892.1"/>
    </source>
</evidence>
<feature type="compositionally biased region" description="Polar residues" evidence="1">
    <location>
        <begin position="193"/>
        <end position="224"/>
    </location>
</feature>
<dbReference type="Proteomes" id="UP001182556">
    <property type="component" value="Unassembled WGS sequence"/>
</dbReference>
<feature type="compositionally biased region" description="Acidic residues" evidence="1">
    <location>
        <begin position="39"/>
        <end position="56"/>
    </location>
</feature>
<feature type="region of interest" description="Disordered" evidence="1">
    <location>
        <begin position="484"/>
        <end position="507"/>
    </location>
</feature>
<feature type="region of interest" description="Disordered" evidence="1">
    <location>
        <begin position="1"/>
        <end position="284"/>
    </location>
</feature>
<feature type="compositionally biased region" description="Polar residues" evidence="1">
    <location>
        <begin position="302"/>
        <end position="331"/>
    </location>
</feature>
<organism evidence="2 3">
    <name type="scientific">Papiliotrema laurentii</name>
    <name type="common">Cryptococcus laurentii</name>
    <dbReference type="NCBI Taxonomy" id="5418"/>
    <lineage>
        <taxon>Eukaryota</taxon>
        <taxon>Fungi</taxon>
        <taxon>Dikarya</taxon>
        <taxon>Basidiomycota</taxon>
        <taxon>Agaricomycotina</taxon>
        <taxon>Tremellomycetes</taxon>
        <taxon>Tremellales</taxon>
        <taxon>Rhynchogastremaceae</taxon>
        <taxon>Papiliotrema</taxon>
    </lineage>
</organism>
<feature type="region of interest" description="Disordered" evidence="1">
    <location>
        <begin position="302"/>
        <end position="391"/>
    </location>
</feature>
<feature type="region of interest" description="Disordered" evidence="1">
    <location>
        <begin position="404"/>
        <end position="428"/>
    </location>
</feature>
<feature type="compositionally biased region" description="Polar residues" evidence="1">
    <location>
        <begin position="368"/>
        <end position="391"/>
    </location>
</feature>
<name>A0AAD9FPT5_PAPLA</name>
<comment type="caution">
    <text evidence="2">The sequence shown here is derived from an EMBL/GenBank/DDBJ whole genome shotgun (WGS) entry which is preliminary data.</text>
</comment>
<reference evidence="2" key="1">
    <citation type="submission" date="2023-02" db="EMBL/GenBank/DDBJ databases">
        <title>Identification and recombinant expression of a fungal hydrolase from Papiliotrema laurentii that hydrolyzes apple cutin and clears colloidal polyester polyurethane.</title>
        <authorList>
            <consortium name="DOE Joint Genome Institute"/>
            <person name="Roman V.A."/>
            <person name="Bojanowski C."/>
            <person name="Crable B.R."/>
            <person name="Wagner D.N."/>
            <person name="Hung C.S."/>
            <person name="Nadeau L.J."/>
            <person name="Schratz L."/>
            <person name="Haridas S."/>
            <person name="Pangilinan J."/>
            <person name="Lipzen A."/>
            <person name="Na H."/>
            <person name="Yan M."/>
            <person name="Ng V."/>
            <person name="Grigoriev I.V."/>
            <person name="Spatafora J.W."/>
            <person name="Barlow D."/>
            <person name="Biffinger J."/>
            <person name="Kelley-Loughnane N."/>
            <person name="Varaljay V.A."/>
            <person name="Crookes-Goodson W.J."/>
        </authorList>
    </citation>
    <scope>NUCLEOTIDE SEQUENCE</scope>
    <source>
        <strain evidence="2">5307AH</strain>
    </source>
</reference>